<evidence type="ECO:0000256" key="2">
    <source>
        <dbReference type="ARBA" id="ARBA00008420"/>
    </source>
</evidence>
<dbReference type="Pfam" id="PF13671">
    <property type="entry name" value="AAA_33"/>
    <property type="match status" value="1"/>
</dbReference>
<dbReference type="Gene3D" id="3.40.50.300">
    <property type="entry name" value="P-loop containing nucleotide triphosphate hydrolases"/>
    <property type="match status" value="1"/>
</dbReference>
<keyword evidence="5 9" id="KW-0547">Nucleotide-binding</keyword>
<evidence type="ECO:0000256" key="1">
    <source>
        <dbReference type="ARBA" id="ARBA00004875"/>
    </source>
</evidence>
<dbReference type="OrthoDB" id="275177at2759"/>
<keyword evidence="6 9" id="KW-0418">Kinase</keyword>
<evidence type="ECO:0000256" key="7">
    <source>
        <dbReference type="ARBA" id="ARBA00022840"/>
    </source>
</evidence>
<dbReference type="SUPFAM" id="SSF52540">
    <property type="entry name" value="P-loop containing nucleoside triphosphate hydrolases"/>
    <property type="match status" value="1"/>
</dbReference>
<organism evidence="10 11">
    <name type="scientific">Strigomonas culicis</name>
    <dbReference type="NCBI Taxonomy" id="28005"/>
    <lineage>
        <taxon>Eukaryota</taxon>
        <taxon>Discoba</taxon>
        <taxon>Euglenozoa</taxon>
        <taxon>Kinetoplastea</taxon>
        <taxon>Metakinetoplastina</taxon>
        <taxon>Trypanosomatida</taxon>
        <taxon>Trypanosomatidae</taxon>
        <taxon>Strigomonadinae</taxon>
        <taxon>Strigomonas</taxon>
    </lineage>
</organism>
<reference evidence="10 11" key="1">
    <citation type="journal article" date="2013" name="PLoS ONE">
        <title>Predicting the Proteins of Angomonas deanei, Strigomonas culicis and Their Respective Endosymbionts Reveals New Aspects of the Trypanosomatidae Family.</title>
        <authorList>
            <person name="Motta M.C."/>
            <person name="Martins A.C."/>
            <person name="de Souza S.S."/>
            <person name="Catta-Preta C.M."/>
            <person name="Silva R."/>
            <person name="Klein C.C."/>
            <person name="de Almeida L.G."/>
            <person name="de Lima Cunha O."/>
            <person name="Ciapina L.P."/>
            <person name="Brocchi M."/>
            <person name="Colabardini A.C."/>
            <person name="de Araujo Lima B."/>
            <person name="Machado C.R."/>
            <person name="de Almeida Soares C.M."/>
            <person name="Probst C.M."/>
            <person name="de Menezes C.B."/>
            <person name="Thompson C.E."/>
            <person name="Bartholomeu D.C."/>
            <person name="Gradia D.F."/>
            <person name="Pavoni D.P."/>
            <person name="Grisard E.C."/>
            <person name="Fantinatti-Garboggini F."/>
            <person name="Marchini F.K."/>
            <person name="Rodrigues-Luiz G.F."/>
            <person name="Wagner G."/>
            <person name="Goldman G.H."/>
            <person name="Fietto J.L."/>
            <person name="Elias M.C."/>
            <person name="Goldman M.H."/>
            <person name="Sagot M.F."/>
            <person name="Pereira M."/>
            <person name="Stoco P.H."/>
            <person name="de Mendonca-Neto R.P."/>
            <person name="Teixeira S.M."/>
            <person name="Maciel T.E."/>
            <person name="de Oliveira Mendes T.A."/>
            <person name="Urmenyi T.P."/>
            <person name="de Souza W."/>
            <person name="Schenkman S."/>
            <person name="de Vasconcelos A.T."/>
        </authorList>
    </citation>
    <scope>NUCLEOTIDE SEQUENCE [LARGE SCALE GENOMIC DNA]</scope>
</reference>
<dbReference type="EMBL" id="ATMH01003100">
    <property type="protein sequence ID" value="EPY31923.1"/>
    <property type="molecule type" value="Genomic_DNA"/>
</dbReference>
<protein>
    <recommendedName>
        <fullName evidence="3 9">Gluconokinase</fullName>
        <ecNumber evidence="3 9">2.7.1.12</ecNumber>
    </recommendedName>
</protein>
<keyword evidence="11" id="KW-1185">Reference proteome</keyword>
<name>S9USP3_9TRYP</name>
<dbReference type="EC" id="2.7.1.12" evidence="3 9"/>
<evidence type="ECO:0000256" key="8">
    <source>
        <dbReference type="ARBA" id="ARBA00048090"/>
    </source>
</evidence>
<sequence length="255" mass="28320">MCVYGCCWSLQSNSLYLTTWMKHFVDHSACHLRILTPLHSHPYWITLSFLTSPHLLARPSVSFLLRKKCFPRCSRTMKSVVIIVGGPSGCGKTTTGQCIAARLGCAFEEGDAYHSKENVAKMQRGEPLTDDDRRPWLLALRTDVIEKYSAAGRSVVLACSALQRKYRDLLRGAASPPVEQDSVVFFVVLALPYDALVQRVQQREGHYMPASLVRSQVALLEPLDPQLEQGVQLDCTGRSAAQLAEMAVTLLPDTL</sequence>
<dbReference type="GO" id="GO:0005975">
    <property type="term" value="P:carbohydrate metabolic process"/>
    <property type="evidence" value="ECO:0007669"/>
    <property type="project" value="InterPro"/>
</dbReference>
<evidence type="ECO:0000256" key="6">
    <source>
        <dbReference type="ARBA" id="ARBA00022777"/>
    </source>
</evidence>
<proteinExistence type="inferred from homology"/>
<comment type="caution">
    <text evidence="10">The sequence shown here is derived from an EMBL/GenBank/DDBJ whole genome shotgun (WGS) entry which is preliminary data.</text>
</comment>
<comment type="catalytic activity">
    <reaction evidence="8 9">
        <text>D-gluconate + ATP = 6-phospho-D-gluconate + ADP + H(+)</text>
        <dbReference type="Rhea" id="RHEA:19433"/>
        <dbReference type="ChEBI" id="CHEBI:15378"/>
        <dbReference type="ChEBI" id="CHEBI:18391"/>
        <dbReference type="ChEBI" id="CHEBI:30616"/>
        <dbReference type="ChEBI" id="CHEBI:58759"/>
        <dbReference type="ChEBI" id="CHEBI:456216"/>
        <dbReference type="EC" id="2.7.1.12"/>
    </reaction>
</comment>
<evidence type="ECO:0000313" key="10">
    <source>
        <dbReference type="EMBL" id="EPY31923.1"/>
    </source>
</evidence>
<comment type="pathway">
    <text evidence="1 9">Carbohydrate acid metabolism; D-gluconate degradation.</text>
</comment>
<comment type="similarity">
    <text evidence="2 9">Belongs to the gluconokinase GntK/GntV family.</text>
</comment>
<dbReference type="InterPro" id="IPR006001">
    <property type="entry name" value="Therm_gnt_kin"/>
</dbReference>
<dbReference type="GO" id="GO:0005737">
    <property type="term" value="C:cytoplasm"/>
    <property type="evidence" value="ECO:0007669"/>
    <property type="project" value="TreeGrafter"/>
</dbReference>
<evidence type="ECO:0000256" key="9">
    <source>
        <dbReference type="RuleBase" id="RU363066"/>
    </source>
</evidence>
<evidence type="ECO:0000313" key="11">
    <source>
        <dbReference type="Proteomes" id="UP000015354"/>
    </source>
</evidence>
<dbReference type="CDD" id="cd02021">
    <property type="entry name" value="GntK"/>
    <property type="match status" value="1"/>
</dbReference>
<accession>S9USP3</accession>
<dbReference type="PANTHER" id="PTHR43442">
    <property type="entry name" value="GLUCONOKINASE-RELATED"/>
    <property type="match status" value="1"/>
</dbReference>
<evidence type="ECO:0000256" key="5">
    <source>
        <dbReference type="ARBA" id="ARBA00022741"/>
    </source>
</evidence>
<dbReference type="UniPathway" id="UPA00792"/>
<dbReference type="NCBIfam" id="TIGR01313">
    <property type="entry name" value="therm_gnt_kin"/>
    <property type="match status" value="1"/>
</dbReference>
<dbReference type="Proteomes" id="UP000015354">
    <property type="component" value="Unassembled WGS sequence"/>
</dbReference>
<dbReference type="AlphaFoldDB" id="S9USP3"/>
<dbReference type="GO" id="GO:0046316">
    <property type="term" value="F:gluconokinase activity"/>
    <property type="evidence" value="ECO:0007669"/>
    <property type="project" value="UniProtKB-EC"/>
</dbReference>
<evidence type="ECO:0000256" key="4">
    <source>
        <dbReference type="ARBA" id="ARBA00022679"/>
    </source>
</evidence>
<keyword evidence="7 9" id="KW-0067">ATP-binding</keyword>
<dbReference type="InterPro" id="IPR027417">
    <property type="entry name" value="P-loop_NTPase"/>
</dbReference>
<dbReference type="GO" id="GO:0005524">
    <property type="term" value="F:ATP binding"/>
    <property type="evidence" value="ECO:0007669"/>
    <property type="project" value="UniProtKB-KW"/>
</dbReference>
<keyword evidence="4 9" id="KW-0808">Transferase</keyword>
<dbReference type="PANTHER" id="PTHR43442:SF3">
    <property type="entry name" value="GLUCONOKINASE-RELATED"/>
    <property type="match status" value="1"/>
</dbReference>
<gene>
    <name evidence="10" type="ORF">STCU_03100</name>
</gene>
<evidence type="ECO:0000256" key="3">
    <source>
        <dbReference type="ARBA" id="ARBA00012054"/>
    </source>
</evidence>